<reference evidence="1 3" key="2">
    <citation type="journal article" date="2018" name="Microb. Genom.">
        <title>Deciphering the unexplored Leptospira diversity from soils uncovers genomic evolution to virulence.</title>
        <authorList>
            <person name="Thibeaux R."/>
            <person name="Iraola G."/>
            <person name="Ferres I."/>
            <person name="Bierque E."/>
            <person name="Girault D."/>
            <person name="Soupe-Gilbert M.E."/>
            <person name="Picardeau M."/>
            <person name="Goarant C."/>
        </authorList>
    </citation>
    <scope>NUCLEOTIDE SEQUENCE [LARGE SCALE GENOMIC DNA]</scope>
    <source>
        <strain evidence="1 3">ATI7-C-A5</strain>
    </source>
</reference>
<dbReference type="AlphaFoldDB" id="A0A2N0BK80"/>
<dbReference type="Proteomes" id="UP000232122">
    <property type="component" value="Unassembled WGS sequence"/>
</dbReference>
<proteinExistence type="predicted"/>
<dbReference type="EMBL" id="NPEF01000355">
    <property type="protein sequence ID" value="PJZ91173.1"/>
    <property type="molecule type" value="Genomic_DNA"/>
</dbReference>
<dbReference type="Pfam" id="PF21790">
    <property type="entry name" value="OGG"/>
    <property type="match status" value="1"/>
</dbReference>
<sequence length="213" mass="24986">MNIEKYKELIRRLPYLDQSFIPHKERWTKILNKSRLFSNTDRFDFEKGYSREDLLNMPISKEKVIKILMWGYPIGGRGKNISDLLYWIDTIVEILSSVHGEDCSRNKLLQIIGDLDKINGMGRSTWSKFLYFSGTTFEQIPLLILDQKIERALNKQIVNDIKFPSLEKAGDIDTYISYLRSSNALARKLEVIPDSLELFFFMFTDVFRLRNVG</sequence>
<accession>A0A2N0B3U2</accession>
<organism evidence="2">
    <name type="scientific">Leptospira ellisii</name>
    <dbReference type="NCBI Taxonomy" id="2023197"/>
    <lineage>
        <taxon>Bacteria</taxon>
        <taxon>Pseudomonadati</taxon>
        <taxon>Spirochaetota</taxon>
        <taxon>Spirochaetia</taxon>
        <taxon>Leptospirales</taxon>
        <taxon>Leptospiraceae</taxon>
        <taxon>Leptospira</taxon>
    </lineage>
</organism>
<reference evidence="2" key="1">
    <citation type="submission" date="2017-07" db="EMBL/GenBank/DDBJ databases">
        <title>Leptospira spp. isolated from tropical soils.</title>
        <authorList>
            <person name="Thibeaux R."/>
            <person name="Iraola G."/>
            <person name="Ferres I."/>
            <person name="Bierque E."/>
            <person name="Girault D."/>
            <person name="Soupe-Gilbert M.-E."/>
            <person name="Picardeau M."/>
            <person name="Goarant C."/>
        </authorList>
    </citation>
    <scope>NUCLEOTIDE SEQUENCE [LARGE SCALE GENOMIC DNA]</scope>
    <source>
        <strain evidence="2">ATI7-C-A5</strain>
    </source>
</reference>
<gene>
    <name evidence="1" type="ORF">CH379_018855</name>
    <name evidence="2" type="ORF">CH379_20150</name>
</gene>
<reference evidence="1" key="3">
    <citation type="submission" date="2023-10" db="EMBL/GenBank/DDBJ databases">
        <authorList>
            <person name="Picardeau M."/>
            <person name="Thibeaux R."/>
        </authorList>
    </citation>
    <scope>NUCLEOTIDE SEQUENCE</scope>
    <source>
        <strain evidence="1">ATI7-C-A5</strain>
    </source>
</reference>
<dbReference type="EMBL" id="NPEF02000030">
    <property type="protein sequence ID" value="MDV6237694.1"/>
    <property type="molecule type" value="Genomic_DNA"/>
</dbReference>
<dbReference type="RefSeq" id="WP_100747086.1">
    <property type="nucleotide sequence ID" value="NZ_NPEF02000030.1"/>
</dbReference>
<keyword evidence="3" id="KW-1185">Reference proteome</keyword>
<evidence type="ECO:0000313" key="3">
    <source>
        <dbReference type="Proteomes" id="UP000232122"/>
    </source>
</evidence>
<name>A0A2N0BK80_9LEPT</name>
<accession>A0A2N0BK80</accession>
<evidence type="ECO:0000313" key="1">
    <source>
        <dbReference type="EMBL" id="MDV6237694.1"/>
    </source>
</evidence>
<evidence type="ECO:0000313" key="2">
    <source>
        <dbReference type="EMBL" id="PJZ91173.1"/>
    </source>
</evidence>
<comment type="caution">
    <text evidence="2">The sequence shown here is derived from an EMBL/GenBank/DDBJ whole genome shotgun (WGS) entry which is preliminary data.</text>
</comment>
<dbReference type="InterPro" id="IPR048868">
    <property type="entry name" value="OGG-like_put"/>
</dbReference>
<protein>
    <submittedName>
        <fullName evidence="2">Uncharacterized protein</fullName>
    </submittedName>
</protein>
<dbReference type="OrthoDB" id="378740at2"/>